<sequence length="76" mass="8734">MVWLIRLQWYEHYFTRVIPVASCDTPLTIPCTHGCEKVIQFLSPHDLAVIHQLCLIEAERMAESVLEQIHVASCEA</sequence>
<dbReference type="EMBL" id="FPBV01000032">
    <property type="protein sequence ID" value="SFV06904.1"/>
    <property type="molecule type" value="Genomic_DNA"/>
</dbReference>
<dbReference type="STRING" id="392015.SAMN05421543_1328"/>
<name>A0A1I7LBL6_9BACL</name>
<dbReference type="AlphaFoldDB" id="A0A1I7LBL6"/>
<dbReference type="Proteomes" id="UP000183508">
    <property type="component" value="Unassembled WGS sequence"/>
</dbReference>
<evidence type="ECO:0000313" key="1">
    <source>
        <dbReference type="EMBL" id="SFV06904.1"/>
    </source>
</evidence>
<organism evidence="1 2">
    <name type="scientific">Alicyclobacillus macrosporangiidus</name>
    <dbReference type="NCBI Taxonomy" id="392015"/>
    <lineage>
        <taxon>Bacteria</taxon>
        <taxon>Bacillati</taxon>
        <taxon>Bacillota</taxon>
        <taxon>Bacilli</taxon>
        <taxon>Bacillales</taxon>
        <taxon>Alicyclobacillaceae</taxon>
        <taxon>Alicyclobacillus</taxon>
    </lineage>
</organism>
<protein>
    <submittedName>
        <fullName evidence="1">Uncharacterized protein</fullName>
    </submittedName>
</protein>
<keyword evidence="2" id="KW-1185">Reference proteome</keyword>
<proteinExistence type="predicted"/>
<dbReference type="OrthoDB" id="2468949at2"/>
<dbReference type="RefSeq" id="WP_139234777.1">
    <property type="nucleotide sequence ID" value="NZ_FPBV01000032.1"/>
</dbReference>
<evidence type="ECO:0000313" key="2">
    <source>
        <dbReference type="Proteomes" id="UP000183508"/>
    </source>
</evidence>
<gene>
    <name evidence="1" type="ORF">SAMN05421543_1328</name>
</gene>
<accession>A0A1I7LBL6</accession>
<reference evidence="2" key="1">
    <citation type="submission" date="2016-10" db="EMBL/GenBank/DDBJ databases">
        <authorList>
            <person name="Varghese N."/>
        </authorList>
    </citation>
    <scope>NUCLEOTIDE SEQUENCE [LARGE SCALE GENOMIC DNA]</scope>
    <source>
        <strain evidence="2">DSM 17980</strain>
    </source>
</reference>